<comment type="caution">
    <text evidence="13">The sequence shown here is derived from an EMBL/GenBank/DDBJ whole genome shotgun (WGS) entry which is preliminary data.</text>
</comment>
<dbReference type="SMART" id="SM00085">
    <property type="entry name" value="PA2c"/>
    <property type="match status" value="1"/>
</dbReference>
<feature type="signal peptide" evidence="10">
    <location>
        <begin position="1"/>
        <end position="34"/>
    </location>
</feature>
<comment type="subcellular location">
    <subcellularLocation>
        <location evidence="2 10">Secreted</location>
    </subcellularLocation>
</comment>
<evidence type="ECO:0000256" key="6">
    <source>
        <dbReference type="ARBA" id="ARBA00023157"/>
    </source>
</evidence>
<keyword evidence="10" id="KW-0732">Signal</keyword>
<feature type="chain" id="PRO_5042668882" description="Phospholipase A2-like central domain-containing protein" evidence="10">
    <location>
        <begin position="35"/>
        <end position="571"/>
    </location>
</feature>
<keyword evidence="5" id="KW-0865">Zymogen</keyword>
<sequence>MSLLTTAKRARGPLRLALALALALLVLILAGVLSSSNERRAHSRRRADSAGGGGGMLLKKQSNAVVRQESLLSKVPPAQKAQTRARRSIVQLASMLKCVSGCNPLSYRGYGCFCGYMGDGTPVDHIDSCCLEHDWCYSQSPCSKLSLYLLPYDWHCLTPGMAHCAHPSSLSPHAHCGQQLCQCDLEFANCGADRYHNGLAHLNARGPTPTTALLLPPHLQPYDPAHGGIHKRRKVKSGRRRPPGHPPAARRPGWRYKRPRQGSTPWTAIWFPTSPSVTPAKSVGKTRHFVGAKKTPKTLPVKWDYERSTRPPEIDPRELPPLAADLSGIQPSLPEVSSGGVKSQDSGSVDAGALMVTGEPHMLQTLYPDKSEFSNITVTPSQTLEDHGATSIAPPSPAPERQTSLSVLVPEPQATFIRKKAPVYMAPSPGTGFFLEAKLIKYPRRSAGSTLTGQLPAQNQHNHQHHRSTESPLQDSDFVSAPPQVQSMSGAIASFETSLGSTRQTDPLSAVTLPTHPSPAIESLDDASLSEHPTPPGLQSRVSEEAAASQSPLTGKGILGSPSAEMKPSPR</sequence>
<evidence type="ECO:0000256" key="11">
    <source>
        <dbReference type="SAM" id="MobiDB-lite"/>
    </source>
</evidence>
<dbReference type="CDD" id="cd00125">
    <property type="entry name" value="PLA2c"/>
    <property type="match status" value="1"/>
</dbReference>
<feature type="disulfide bond" evidence="9">
    <location>
        <begin position="114"/>
        <end position="130"/>
    </location>
</feature>
<dbReference type="InterPro" id="IPR001211">
    <property type="entry name" value="PLA2"/>
</dbReference>
<dbReference type="InterPro" id="IPR033112">
    <property type="entry name" value="PLA2_Asp_AS"/>
</dbReference>
<feature type="binding site" evidence="8">
    <location>
        <position position="113"/>
    </location>
    <ligand>
        <name>Ca(2+)</name>
        <dbReference type="ChEBI" id="CHEBI:29108"/>
    </ligand>
</feature>
<feature type="compositionally biased region" description="Basic residues" evidence="11">
    <location>
        <begin position="228"/>
        <end position="243"/>
    </location>
</feature>
<keyword evidence="8" id="KW-0479">Metal-binding</keyword>
<evidence type="ECO:0000256" key="4">
    <source>
        <dbReference type="ARBA" id="ARBA00022525"/>
    </source>
</evidence>
<dbReference type="AlphaFoldDB" id="A0AAQ4DL83"/>
<dbReference type="Pfam" id="PF00068">
    <property type="entry name" value="Phospholip_A2_1"/>
    <property type="match status" value="1"/>
</dbReference>
<dbReference type="PANTHER" id="PTHR11716">
    <property type="entry name" value="PHOSPHOLIPASE A2 FAMILY MEMBER"/>
    <property type="match status" value="1"/>
</dbReference>
<feature type="region of interest" description="Disordered" evidence="11">
    <location>
        <begin position="447"/>
        <end position="487"/>
    </location>
</feature>
<evidence type="ECO:0000259" key="12">
    <source>
        <dbReference type="SMART" id="SM00085"/>
    </source>
</evidence>
<dbReference type="GO" id="GO:0006644">
    <property type="term" value="P:phospholipid metabolic process"/>
    <property type="evidence" value="ECO:0007669"/>
    <property type="project" value="InterPro"/>
</dbReference>
<dbReference type="PROSITE" id="PS00118">
    <property type="entry name" value="PA2_HIS"/>
    <property type="match status" value="1"/>
</dbReference>
<evidence type="ECO:0000256" key="5">
    <source>
        <dbReference type="ARBA" id="ARBA00023145"/>
    </source>
</evidence>
<dbReference type="EMBL" id="JARKHS020029520">
    <property type="protein sequence ID" value="KAK8763223.1"/>
    <property type="molecule type" value="Genomic_DNA"/>
</dbReference>
<dbReference type="GO" id="GO:0016042">
    <property type="term" value="P:lipid catabolic process"/>
    <property type="evidence" value="ECO:0007669"/>
    <property type="project" value="InterPro"/>
</dbReference>
<comment type="catalytic activity">
    <reaction evidence="1">
        <text>a 1,2-diacyl-sn-glycero-3-phosphocholine + H2O = a 1-acyl-sn-glycero-3-phosphocholine + a fatty acid + H(+)</text>
        <dbReference type="Rhea" id="RHEA:15801"/>
        <dbReference type="ChEBI" id="CHEBI:15377"/>
        <dbReference type="ChEBI" id="CHEBI:15378"/>
        <dbReference type="ChEBI" id="CHEBI:28868"/>
        <dbReference type="ChEBI" id="CHEBI:57643"/>
        <dbReference type="ChEBI" id="CHEBI:58168"/>
        <dbReference type="EC" id="3.1.1.4"/>
    </reaction>
</comment>
<dbReference type="GO" id="GO:0005576">
    <property type="term" value="C:extracellular region"/>
    <property type="evidence" value="ECO:0007669"/>
    <property type="project" value="UniProtKB-SubCell"/>
</dbReference>
<organism evidence="13 14">
    <name type="scientific">Amblyomma americanum</name>
    <name type="common">Lone star tick</name>
    <dbReference type="NCBI Taxonomy" id="6943"/>
    <lineage>
        <taxon>Eukaryota</taxon>
        <taxon>Metazoa</taxon>
        <taxon>Ecdysozoa</taxon>
        <taxon>Arthropoda</taxon>
        <taxon>Chelicerata</taxon>
        <taxon>Arachnida</taxon>
        <taxon>Acari</taxon>
        <taxon>Parasitiformes</taxon>
        <taxon>Ixodida</taxon>
        <taxon>Ixodoidea</taxon>
        <taxon>Ixodidae</taxon>
        <taxon>Amblyomminae</taxon>
        <taxon>Amblyomma</taxon>
    </lineage>
</organism>
<dbReference type="InterPro" id="IPR016090">
    <property type="entry name" value="PLA2-like_dom"/>
</dbReference>
<name>A0AAQ4DL83_AMBAM</name>
<keyword evidence="4 10" id="KW-0964">Secreted</keyword>
<dbReference type="PANTHER" id="PTHR11716:SF107">
    <property type="entry name" value="PHOSPHOLIPASE A2"/>
    <property type="match status" value="1"/>
</dbReference>
<feature type="binding site" evidence="8">
    <location>
        <position position="115"/>
    </location>
    <ligand>
        <name>Ca(2+)</name>
        <dbReference type="ChEBI" id="CHEBI:29108"/>
    </ligand>
</feature>
<evidence type="ECO:0000256" key="1">
    <source>
        <dbReference type="ARBA" id="ARBA00001604"/>
    </source>
</evidence>
<dbReference type="GO" id="GO:0050482">
    <property type="term" value="P:arachidonate secretion"/>
    <property type="evidence" value="ECO:0007669"/>
    <property type="project" value="InterPro"/>
</dbReference>
<evidence type="ECO:0000256" key="8">
    <source>
        <dbReference type="PIRSR" id="PIRSR601211-2"/>
    </source>
</evidence>
<comment type="cofactor">
    <cofactor evidence="8">
        <name>Ca(2+)</name>
        <dbReference type="ChEBI" id="CHEBI:29108"/>
    </cofactor>
    <text evidence="8">Binds 1 Ca(2+) ion per subunit.</text>
</comment>
<feature type="binding site" evidence="8">
    <location>
        <position position="134"/>
    </location>
    <ligand>
        <name>Ca(2+)</name>
        <dbReference type="ChEBI" id="CHEBI:29108"/>
    </ligand>
</feature>
<keyword evidence="14" id="KW-1185">Reference proteome</keyword>
<evidence type="ECO:0000313" key="13">
    <source>
        <dbReference type="EMBL" id="KAK8763223.1"/>
    </source>
</evidence>
<dbReference type="Gene3D" id="1.20.90.10">
    <property type="entry name" value="Phospholipase A2 domain"/>
    <property type="match status" value="1"/>
</dbReference>
<proteinExistence type="inferred from homology"/>
<keyword evidence="8" id="KW-0106">Calcium</keyword>
<gene>
    <name evidence="13" type="ORF">V5799_034165</name>
</gene>
<feature type="region of interest" description="Disordered" evidence="11">
    <location>
        <begin position="499"/>
        <end position="571"/>
    </location>
</feature>
<dbReference type="InterPro" id="IPR036444">
    <property type="entry name" value="PLipase_A2_dom_sf"/>
</dbReference>
<dbReference type="PROSITE" id="PS00119">
    <property type="entry name" value="PA2_ASP"/>
    <property type="match status" value="1"/>
</dbReference>
<accession>A0AAQ4DL83</accession>
<comment type="similarity">
    <text evidence="3">Belongs to the phospholipase A2 family. Group III subfamily.</text>
</comment>
<keyword evidence="6 9" id="KW-1015">Disulfide bond</keyword>
<feature type="compositionally biased region" description="Polar residues" evidence="11">
    <location>
        <begin position="447"/>
        <end position="461"/>
    </location>
</feature>
<feature type="region of interest" description="Disordered" evidence="11">
    <location>
        <begin position="383"/>
        <end position="404"/>
    </location>
</feature>
<protein>
    <recommendedName>
        <fullName evidence="12">Phospholipase A2-like central domain-containing protein</fullName>
    </recommendedName>
</protein>
<feature type="active site" evidence="7">
    <location>
        <position position="184"/>
    </location>
</feature>
<dbReference type="GO" id="GO:0005509">
    <property type="term" value="F:calcium ion binding"/>
    <property type="evidence" value="ECO:0007669"/>
    <property type="project" value="InterPro"/>
</dbReference>
<feature type="domain" description="Phospholipase A2-like central" evidence="12">
    <location>
        <begin position="88"/>
        <end position="209"/>
    </location>
</feature>
<reference evidence="13 14" key="1">
    <citation type="journal article" date="2023" name="Arcadia Sci">
        <title>De novo assembly of a long-read Amblyomma americanum tick genome.</title>
        <authorList>
            <person name="Chou S."/>
            <person name="Poskanzer K.E."/>
            <person name="Rollins M."/>
            <person name="Thuy-Boun P.S."/>
        </authorList>
    </citation>
    <scope>NUCLEOTIDE SEQUENCE [LARGE SCALE GENOMIC DNA]</scope>
    <source>
        <strain evidence="13">F_SG_1</strain>
        <tissue evidence="13">Salivary glands</tissue>
    </source>
</reference>
<evidence type="ECO:0000256" key="9">
    <source>
        <dbReference type="PIRSR" id="PIRSR601211-3"/>
    </source>
</evidence>
<evidence type="ECO:0000256" key="3">
    <source>
        <dbReference type="ARBA" id="ARBA00009659"/>
    </source>
</evidence>
<dbReference type="GO" id="GO:0004623">
    <property type="term" value="F:phospholipase A2 activity"/>
    <property type="evidence" value="ECO:0007669"/>
    <property type="project" value="UniProtKB-EC"/>
</dbReference>
<feature type="disulfide bond" evidence="9">
    <location>
        <begin position="129"/>
        <end position="190"/>
    </location>
</feature>
<dbReference type="PRINTS" id="PR00389">
    <property type="entry name" value="PHPHLIPASEA2"/>
</dbReference>
<evidence type="ECO:0000256" key="2">
    <source>
        <dbReference type="ARBA" id="ARBA00004613"/>
    </source>
</evidence>
<dbReference type="SUPFAM" id="SSF48619">
    <property type="entry name" value="Phospholipase A2, PLA2"/>
    <property type="match status" value="1"/>
</dbReference>
<feature type="disulfide bond" evidence="9">
    <location>
        <begin position="164"/>
        <end position="181"/>
    </location>
</feature>
<evidence type="ECO:0000313" key="14">
    <source>
        <dbReference type="Proteomes" id="UP001321473"/>
    </source>
</evidence>
<feature type="active site" evidence="7">
    <location>
        <position position="133"/>
    </location>
</feature>
<feature type="disulfide bond" evidence="9">
    <location>
        <begin position="136"/>
        <end position="183"/>
    </location>
</feature>
<dbReference type="Proteomes" id="UP001321473">
    <property type="component" value="Unassembled WGS sequence"/>
</dbReference>
<evidence type="ECO:0000256" key="10">
    <source>
        <dbReference type="RuleBase" id="RU361236"/>
    </source>
</evidence>
<dbReference type="InterPro" id="IPR033113">
    <property type="entry name" value="PLA2_histidine"/>
</dbReference>
<evidence type="ECO:0000256" key="7">
    <source>
        <dbReference type="PIRSR" id="PIRSR601211-1"/>
    </source>
</evidence>
<feature type="region of interest" description="Disordered" evidence="11">
    <location>
        <begin position="224"/>
        <end position="270"/>
    </location>
</feature>